<name>A0ABM5ZK17_9PSED</name>
<gene>
    <name evidence="2" type="ORF">AWU82_12290</name>
</gene>
<accession>A0ABM5ZK17</accession>
<reference evidence="2" key="1">
    <citation type="submission" date="2017-12" db="EMBL/GenBank/DDBJ databases">
        <title>Pseudomonas sp. MS586 complete sequence.</title>
        <authorList>
            <person name="Lu S."/>
            <person name="Deng P."/>
        </authorList>
    </citation>
    <scope>NUCLEOTIDE SEQUENCE</scope>
    <source>
        <strain evidence="2">MS586</strain>
    </source>
</reference>
<proteinExistence type="predicted"/>
<dbReference type="Pfam" id="PF18476">
    <property type="entry name" value="PIN_8"/>
    <property type="match status" value="1"/>
</dbReference>
<dbReference type="EMBL" id="CP014205">
    <property type="protein sequence ID" value="AMQ84058.2"/>
    <property type="molecule type" value="Genomic_DNA"/>
</dbReference>
<dbReference type="InterPro" id="IPR041578">
    <property type="entry name" value="PIN_8"/>
</dbReference>
<evidence type="ECO:0000313" key="3">
    <source>
        <dbReference type="Proteomes" id="UP000075187"/>
    </source>
</evidence>
<protein>
    <recommendedName>
        <fullName evidence="1">PIN like domain-containing protein</fullName>
    </recommendedName>
</protein>
<organism evidence="2 3">
    <name type="scientific">Pseudomonas glycinae</name>
    <dbReference type="NCBI Taxonomy" id="1785145"/>
    <lineage>
        <taxon>Bacteria</taxon>
        <taxon>Pseudomonadati</taxon>
        <taxon>Pseudomonadota</taxon>
        <taxon>Gammaproteobacteria</taxon>
        <taxon>Pseudomonadales</taxon>
        <taxon>Pseudomonadaceae</taxon>
        <taxon>Pseudomonas</taxon>
    </lineage>
</organism>
<evidence type="ECO:0000313" key="2">
    <source>
        <dbReference type="EMBL" id="AMQ84058.2"/>
    </source>
</evidence>
<feature type="domain" description="PIN like" evidence="1">
    <location>
        <begin position="48"/>
        <end position="264"/>
    </location>
</feature>
<evidence type="ECO:0000259" key="1">
    <source>
        <dbReference type="Pfam" id="PF18476"/>
    </source>
</evidence>
<sequence length="441" mass="49244">MTNGTKPKVAATEKGHISPTIWALEEAFPDLTHLLQSSVLHAHDKNELVVLDTNALLLPFVMGGRQFGAIKSTFAKLAKAKRLFVPGRVLREYISNRDRKISDILKDVEAKANGVNNGMINLPDFFDDLQEAAPALNAIKKIRQANNEYSESLRSLVKTMKAWRGNDPVSSAYREIFVGDAVVDPAFERGEVERKWKERVASKIPPGYKDAGKADSGIGDFLIWLSIIEIGKKKKQNLIFVTGEEKADWRVRSNNKGIYLRPELIDEYRRETDGRSLELLSLGELLSREGVEKDVVAAVKDAESSVSTNETLRLNYYENIVEFDYSTCNGELSIKVADKASFKLQFSKASDERIYVYAVPGTKVARVKHVSRDEVLVFDSFDSSSRVYAVGVAEVFLVKNFDGSILAAKIIEIKDDTRDSDEDGVTFIYRTFAPGVTVYAP</sequence>
<keyword evidence="3" id="KW-1185">Reference proteome</keyword>
<dbReference type="RefSeq" id="WP_190241564.1">
    <property type="nucleotide sequence ID" value="NZ_BQIG01000029.1"/>
</dbReference>
<dbReference type="Proteomes" id="UP000075187">
    <property type="component" value="Chromosome"/>
</dbReference>